<dbReference type="RefSeq" id="WP_181611687.1">
    <property type="nucleotide sequence ID" value="NZ_BAABAM010000003.1"/>
</dbReference>
<protein>
    <recommendedName>
        <fullName evidence="1">DUF397 domain-containing protein</fullName>
    </recommendedName>
</protein>
<name>A0A7W0CL52_9ACTN</name>
<dbReference type="Pfam" id="PF04149">
    <property type="entry name" value="DUF397"/>
    <property type="match status" value="1"/>
</dbReference>
<comment type="caution">
    <text evidence="2">The sequence shown here is derived from an EMBL/GenBank/DDBJ whole genome shotgun (WGS) entry which is preliminary data.</text>
</comment>
<feature type="domain" description="DUF397" evidence="1">
    <location>
        <begin position="14"/>
        <end position="58"/>
    </location>
</feature>
<gene>
    <name evidence="2" type="ORF">HNR30_004336</name>
</gene>
<dbReference type="AlphaFoldDB" id="A0A7W0CL52"/>
<dbReference type="InterPro" id="IPR007278">
    <property type="entry name" value="DUF397"/>
</dbReference>
<evidence type="ECO:0000259" key="1">
    <source>
        <dbReference type="Pfam" id="PF04149"/>
    </source>
</evidence>
<accession>A0A7W0CL52</accession>
<reference evidence="2 3" key="1">
    <citation type="submission" date="2020-07" db="EMBL/GenBank/DDBJ databases">
        <title>Genomic Encyclopedia of Type Strains, Phase IV (KMG-IV): sequencing the most valuable type-strain genomes for metagenomic binning, comparative biology and taxonomic classification.</title>
        <authorList>
            <person name="Goeker M."/>
        </authorList>
    </citation>
    <scope>NUCLEOTIDE SEQUENCE [LARGE SCALE GENOMIC DNA]</scope>
    <source>
        <strain evidence="2 3">DSM 45533</strain>
    </source>
</reference>
<proteinExistence type="predicted"/>
<organism evidence="2 3">
    <name type="scientific">Nonomuraea soli</name>
    <dbReference type="NCBI Taxonomy" id="1032476"/>
    <lineage>
        <taxon>Bacteria</taxon>
        <taxon>Bacillati</taxon>
        <taxon>Actinomycetota</taxon>
        <taxon>Actinomycetes</taxon>
        <taxon>Streptosporangiales</taxon>
        <taxon>Streptosporangiaceae</taxon>
        <taxon>Nonomuraea</taxon>
    </lineage>
</organism>
<dbReference type="EMBL" id="JACDUR010000004">
    <property type="protein sequence ID" value="MBA2892982.1"/>
    <property type="molecule type" value="Genomic_DNA"/>
</dbReference>
<keyword evidence="3" id="KW-1185">Reference proteome</keyword>
<evidence type="ECO:0000313" key="3">
    <source>
        <dbReference type="Proteomes" id="UP000530928"/>
    </source>
</evidence>
<evidence type="ECO:0000313" key="2">
    <source>
        <dbReference type="EMBL" id="MBA2892982.1"/>
    </source>
</evidence>
<sequence length="65" mass="7011">MSPSQAPDELEWLSCNNGNCVEVARDGGSVLVRDSKDAGGAVLSFTTTEWENFRDAIKEGSFDSI</sequence>
<dbReference type="Proteomes" id="UP000530928">
    <property type="component" value="Unassembled WGS sequence"/>
</dbReference>